<evidence type="ECO:0000256" key="1">
    <source>
        <dbReference type="SAM" id="Phobius"/>
    </source>
</evidence>
<dbReference type="AlphaFoldDB" id="A0A3Q3FY99"/>
<proteinExistence type="predicted"/>
<accession>A0A3Q3FY99</accession>
<dbReference type="Proteomes" id="UP000261660">
    <property type="component" value="Unplaced"/>
</dbReference>
<sequence>MVFGLVLLVFCISGFGVIWWLAVACLLVVGRLASWSRGDSPTCLLIADGLHLGGRAYKPGCQSFQGVPRDRLDLSPSALAFFCHEIILNSAILLKYQTHRNNINLPACIH</sequence>
<keyword evidence="3" id="KW-1185">Reference proteome</keyword>
<keyword evidence="1" id="KW-0812">Transmembrane</keyword>
<reference evidence="2" key="1">
    <citation type="submission" date="2025-05" db="UniProtKB">
        <authorList>
            <consortium name="Ensembl"/>
        </authorList>
    </citation>
    <scope>IDENTIFICATION</scope>
</reference>
<dbReference type="GeneTree" id="ENSGT00940000179967"/>
<dbReference type="Ensembl" id="ENSLBET00000023208.1">
    <property type="protein sequence ID" value="ENSLBEP00000022042.1"/>
    <property type="gene ID" value="ENSLBEG00000016908.1"/>
</dbReference>
<organism evidence="2 3">
    <name type="scientific">Labrus bergylta</name>
    <name type="common">ballan wrasse</name>
    <dbReference type="NCBI Taxonomy" id="56723"/>
    <lineage>
        <taxon>Eukaryota</taxon>
        <taxon>Metazoa</taxon>
        <taxon>Chordata</taxon>
        <taxon>Craniata</taxon>
        <taxon>Vertebrata</taxon>
        <taxon>Euteleostomi</taxon>
        <taxon>Actinopterygii</taxon>
        <taxon>Neopterygii</taxon>
        <taxon>Teleostei</taxon>
        <taxon>Neoteleostei</taxon>
        <taxon>Acanthomorphata</taxon>
        <taxon>Eupercaria</taxon>
        <taxon>Labriformes</taxon>
        <taxon>Labridae</taxon>
        <taxon>Labrus</taxon>
    </lineage>
</organism>
<keyword evidence="1" id="KW-1133">Transmembrane helix</keyword>
<protein>
    <submittedName>
        <fullName evidence="2">Uncharacterized protein</fullName>
    </submittedName>
</protein>
<dbReference type="Ensembl" id="ENSLBET00000026459.1">
    <property type="protein sequence ID" value="ENSLBEP00000025182.1"/>
    <property type="gene ID" value="ENSLBEG00000019246.1"/>
</dbReference>
<feature type="transmembrane region" description="Helical" evidence="1">
    <location>
        <begin position="6"/>
        <end position="29"/>
    </location>
</feature>
<keyword evidence="1" id="KW-0472">Membrane</keyword>
<evidence type="ECO:0000313" key="3">
    <source>
        <dbReference type="Proteomes" id="UP000261660"/>
    </source>
</evidence>
<name>A0A3Q3FY99_9LABR</name>
<evidence type="ECO:0000313" key="2">
    <source>
        <dbReference type="Ensembl" id="ENSLBEP00000025182.1"/>
    </source>
</evidence>